<feature type="domain" description="ChsH2 rubredoxin-like zinc ribbon" evidence="2">
    <location>
        <begin position="20"/>
        <end position="53"/>
    </location>
</feature>
<evidence type="ECO:0000313" key="4">
    <source>
        <dbReference type="Proteomes" id="UP000255207"/>
    </source>
</evidence>
<dbReference type="AlphaFoldDB" id="A0A370KXU5"/>
<dbReference type="InterPro" id="IPR012340">
    <property type="entry name" value="NA-bd_OB-fold"/>
</dbReference>
<evidence type="ECO:0000259" key="2">
    <source>
        <dbReference type="Pfam" id="PF12172"/>
    </source>
</evidence>
<dbReference type="RefSeq" id="WP_114832677.1">
    <property type="nucleotide sequence ID" value="NZ_QQTO01000041.1"/>
</dbReference>
<dbReference type="Gene3D" id="6.10.30.10">
    <property type="match status" value="1"/>
</dbReference>
<dbReference type="InterPro" id="IPR022002">
    <property type="entry name" value="ChsH2_Znr"/>
</dbReference>
<dbReference type="Proteomes" id="UP000255207">
    <property type="component" value="Unassembled WGS sequence"/>
</dbReference>
<comment type="caution">
    <text evidence="3">The sequence shown here is derived from an EMBL/GenBank/DDBJ whole genome shotgun (WGS) entry which is preliminary data.</text>
</comment>
<dbReference type="EMBL" id="QQTP01000028">
    <property type="protein sequence ID" value="RDJ19776.1"/>
    <property type="molecule type" value="Genomic_DNA"/>
</dbReference>
<evidence type="ECO:0000259" key="1">
    <source>
        <dbReference type="Pfam" id="PF01796"/>
    </source>
</evidence>
<name>A0A370KXU5_9HYPH</name>
<evidence type="ECO:0000313" key="3">
    <source>
        <dbReference type="EMBL" id="RDJ19776.1"/>
    </source>
</evidence>
<dbReference type="Pfam" id="PF12172">
    <property type="entry name" value="zf-ChsH2"/>
    <property type="match status" value="1"/>
</dbReference>
<dbReference type="Pfam" id="PF01796">
    <property type="entry name" value="OB_ChsH2_C"/>
    <property type="match status" value="1"/>
</dbReference>
<feature type="domain" description="ChsH2 C-terminal OB-fold" evidence="1">
    <location>
        <begin position="57"/>
        <end position="114"/>
    </location>
</feature>
<dbReference type="OrthoDB" id="7595207at2"/>
<accession>A0A370KXU5</accession>
<dbReference type="PANTHER" id="PTHR34075:SF5">
    <property type="entry name" value="BLR3430 PROTEIN"/>
    <property type="match status" value="1"/>
</dbReference>
<gene>
    <name evidence="3" type="ORF">DWE98_28015</name>
</gene>
<dbReference type="InterPro" id="IPR052513">
    <property type="entry name" value="Thioester_dehydratase-like"/>
</dbReference>
<proteinExistence type="predicted"/>
<dbReference type="SUPFAM" id="SSF50249">
    <property type="entry name" value="Nucleic acid-binding proteins"/>
    <property type="match status" value="1"/>
</dbReference>
<sequence length="129" mass="14260">MSTDAVTALALHNPETNAFWAGLIEGRFLVRRCEDCGEAHWYPRAICPFCSSSRTGWQEASGRGVIYSYSIMRRAKVPYAIAFVSLAEGPTMMTNIVDCDFEALAIGQPVKLAIRRREDGLALPMFTPA</sequence>
<keyword evidence="4" id="KW-1185">Reference proteome</keyword>
<reference evidence="4" key="1">
    <citation type="submission" date="2018-07" db="EMBL/GenBank/DDBJ databases">
        <authorList>
            <person name="Safronova V.I."/>
            <person name="Chirak E.R."/>
            <person name="Sazanova A.L."/>
        </authorList>
    </citation>
    <scope>NUCLEOTIDE SEQUENCE [LARGE SCALE GENOMIC DNA]</scope>
    <source>
        <strain evidence="4">RCAM04685</strain>
    </source>
</reference>
<dbReference type="PANTHER" id="PTHR34075">
    <property type="entry name" value="BLR3430 PROTEIN"/>
    <property type="match status" value="1"/>
</dbReference>
<protein>
    <submittedName>
        <fullName evidence="3">Zn-ribbon domain-containing OB-fold protein</fullName>
    </submittedName>
</protein>
<organism evidence="3 4">
    <name type="scientific">Bosea caraganae</name>
    <dbReference type="NCBI Taxonomy" id="2763117"/>
    <lineage>
        <taxon>Bacteria</taxon>
        <taxon>Pseudomonadati</taxon>
        <taxon>Pseudomonadota</taxon>
        <taxon>Alphaproteobacteria</taxon>
        <taxon>Hyphomicrobiales</taxon>
        <taxon>Boseaceae</taxon>
        <taxon>Bosea</taxon>
    </lineage>
</organism>
<dbReference type="InterPro" id="IPR002878">
    <property type="entry name" value="ChsH2_C"/>
</dbReference>